<protein>
    <submittedName>
        <fullName evidence="2">ABC-2 family transporter protein</fullName>
    </submittedName>
</protein>
<dbReference type="InterPro" id="IPR010390">
    <property type="entry name" value="ABC-2_transporter-like"/>
</dbReference>
<proteinExistence type="predicted"/>
<organism evidence="2 3">
    <name type="scientific">Dactylosporangium fulvum</name>
    <dbReference type="NCBI Taxonomy" id="53359"/>
    <lineage>
        <taxon>Bacteria</taxon>
        <taxon>Bacillati</taxon>
        <taxon>Actinomycetota</taxon>
        <taxon>Actinomycetes</taxon>
        <taxon>Micromonosporales</taxon>
        <taxon>Micromonosporaceae</taxon>
        <taxon>Dactylosporangium</taxon>
    </lineage>
</organism>
<feature type="transmembrane region" description="Helical" evidence="1">
    <location>
        <begin position="143"/>
        <end position="171"/>
    </location>
</feature>
<dbReference type="RefSeq" id="WP_259858614.1">
    <property type="nucleotide sequence ID" value="NZ_BAAAST010000058.1"/>
</dbReference>
<sequence>MSAWVTLVGLGFRRWSTYRLAAFAGAFTNTVFGLIRAAVIGAAVGVAGGTLGGYDAMTGATYVWLGQALIGPIYFFAWTELAERIRTGDVAVDLARPVDPMLAYLAADLGRAAFVLLPRGLPPLLVGAVVTGLALPGTPLPYVLGLLSVVLAIGVSFACRWLVNLTAFWLLDLRGPMTLYLLLTGVMSGLAVPVHWFPPWLAAIAEVTPFPSMLQVPVDVLTGRLTGTAALLAVAVQAAWVGGLLGAGRLVFGIGTRKLVVQGG</sequence>
<feature type="transmembrane region" description="Helical" evidence="1">
    <location>
        <begin position="229"/>
        <end position="252"/>
    </location>
</feature>
<feature type="transmembrane region" description="Helical" evidence="1">
    <location>
        <begin position="20"/>
        <end position="47"/>
    </location>
</feature>
<keyword evidence="1" id="KW-0472">Membrane</keyword>
<keyword evidence="1" id="KW-0812">Transmembrane</keyword>
<gene>
    <name evidence="2" type="ORF">Dfulv_37825</name>
</gene>
<evidence type="ECO:0000256" key="1">
    <source>
        <dbReference type="SAM" id="Phobius"/>
    </source>
</evidence>
<feature type="transmembrane region" description="Helical" evidence="1">
    <location>
        <begin position="178"/>
        <end position="197"/>
    </location>
</feature>
<dbReference type="PANTHER" id="PTHR36832">
    <property type="entry name" value="SLR1174 PROTEIN-RELATED"/>
    <property type="match status" value="1"/>
</dbReference>
<dbReference type="Pfam" id="PF06182">
    <property type="entry name" value="ABC2_membrane_6"/>
    <property type="match status" value="1"/>
</dbReference>
<evidence type="ECO:0000313" key="2">
    <source>
        <dbReference type="EMBL" id="UWP80851.1"/>
    </source>
</evidence>
<feature type="transmembrane region" description="Helical" evidence="1">
    <location>
        <begin position="120"/>
        <end position="137"/>
    </location>
</feature>
<keyword evidence="3" id="KW-1185">Reference proteome</keyword>
<feature type="transmembrane region" description="Helical" evidence="1">
    <location>
        <begin position="59"/>
        <end position="77"/>
    </location>
</feature>
<dbReference type="PANTHER" id="PTHR36832:SF2">
    <property type="entry name" value="INTEGRAL MEMBRANE PROTEIN"/>
    <property type="match status" value="1"/>
</dbReference>
<accession>A0ABY5VVL3</accession>
<name>A0ABY5VVL3_9ACTN</name>
<reference evidence="2" key="2">
    <citation type="submission" date="2022-09" db="EMBL/GenBank/DDBJ databases">
        <title>Biosynthetic gene clusters of Dactylosporangioum fulvum.</title>
        <authorList>
            <person name="Caradec T."/>
        </authorList>
    </citation>
    <scope>NUCLEOTIDE SEQUENCE</scope>
    <source>
        <strain evidence="2">NRRL B-16292</strain>
    </source>
</reference>
<reference evidence="2" key="1">
    <citation type="submission" date="2021-04" db="EMBL/GenBank/DDBJ databases">
        <authorList>
            <person name="Hartkoorn R.C."/>
            <person name="Beaudoing E."/>
            <person name="Hot D."/>
        </authorList>
    </citation>
    <scope>NUCLEOTIDE SEQUENCE</scope>
    <source>
        <strain evidence="2">NRRL B-16292</strain>
    </source>
</reference>
<evidence type="ECO:0000313" key="3">
    <source>
        <dbReference type="Proteomes" id="UP001059617"/>
    </source>
</evidence>
<dbReference type="Proteomes" id="UP001059617">
    <property type="component" value="Chromosome"/>
</dbReference>
<dbReference type="EMBL" id="CP073720">
    <property type="protein sequence ID" value="UWP80851.1"/>
    <property type="molecule type" value="Genomic_DNA"/>
</dbReference>
<keyword evidence="1" id="KW-1133">Transmembrane helix</keyword>